<evidence type="ECO:0000256" key="1">
    <source>
        <dbReference type="SAM" id="MobiDB-lite"/>
    </source>
</evidence>
<organism evidence="2 3">
    <name type="scientific">Plasticicumulans acidivorans</name>
    <dbReference type="NCBI Taxonomy" id="886464"/>
    <lineage>
        <taxon>Bacteria</taxon>
        <taxon>Pseudomonadati</taxon>
        <taxon>Pseudomonadota</taxon>
        <taxon>Gammaproteobacteria</taxon>
        <taxon>Candidatus Competibacteraceae</taxon>
        <taxon>Plasticicumulans</taxon>
    </lineage>
</organism>
<gene>
    <name evidence="2" type="ORF">C7443_10773</name>
</gene>
<comment type="caution">
    <text evidence="2">The sequence shown here is derived from an EMBL/GenBank/DDBJ whole genome shotgun (WGS) entry which is preliminary data.</text>
</comment>
<dbReference type="AlphaFoldDB" id="A0A317MT54"/>
<accession>A0A317MT54</accession>
<name>A0A317MT54_9GAMM</name>
<evidence type="ECO:0000313" key="2">
    <source>
        <dbReference type="EMBL" id="PWV60499.1"/>
    </source>
</evidence>
<proteinExistence type="predicted"/>
<feature type="region of interest" description="Disordered" evidence="1">
    <location>
        <begin position="23"/>
        <end position="59"/>
    </location>
</feature>
<dbReference type="EMBL" id="QGTJ01000007">
    <property type="protein sequence ID" value="PWV60499.1"/>
    <property type="molecule type" value="Genomic_DNA"/>
</dbReference>
<evidence type="ECO:0000313" key="3">
    <source>
        <dbReference type="Proteomes" id="UP000246569"/>
    </source>
</evidence>
<dbReference type="RefSeq" id="WP_110018988.1">
    <property type="nucleotide sequence ID" value="NZ_QGTJ01000007.1"/>
</dbReference>
<keyword evidence="3" id="KW-1185">Reference proteome</keyword>
<sequence>MSARRLSKRLHGTIRAHRRLLLTEHEEEMVEADTPQTPSLSHDSCTTSGPLPLKAPAQH</sequence>
<protein>
    <submittedName>
        <fullName evidence="2">Uncharacterized protein</fullName>
    </submittedName>
</protein>
<dbReference type="Proteomes" id="UP000246569">
    <property type="component" value="Unassembled WGS sequence"/>
</dbReference>
<feature type="compositionally biased region" description="Polar residues" evidence="1">
    <location>
        <begin position="34"/>
        <end position="49"/>
    </location>
</feature>
<reference evidence="2 3" key="1">
    <citation type="submission" date="2018-05" db="EMBL/GenBank/DDBJ databases">
        <title>Genomic Encyclopedia of Type Strains, Phase IV (KMG-IV): sequencing the most valuable type-strain genomes for metagenomic binning, comparative biology and taxonomic classification.</title>
        <authorList>
            <person name="Goeker M."/>
        </authorList>
    </citation>
    <scope>NUCLEOTIDE SEQUENCE [LARGE SCALE GENOMIC DNA]</scope>
    <source>
        <strain evidence="2 3">DSM 23606</strain>
    </source>
</reference>